<keyword evidence="3" id="KW-1185">Reference proteome</keyword>
<sequence length="370" mass="41311">MWSDLPFDLLATVFSNLSPDSLACARSACRRWHKSAKAFLFSTTSLVVSRHGPPWFVAMPTRSHGRGRLCCYAHNPILDNWHALSLDFLPHPVRLVSPIGSSLILVRPTNFTFLQLAICNPFSRQFRQLPLLNITRTNPAVGVLVRFPFFIVYVAGGMSEAPRGGGATYEPTLEIYDSRIDRWRIVGPMPVEFAVRLTVWTPSESVFSKGVLYWITSARAFTVMGYDICTNTWRELNVPMADRLEFATLVRRNGALTLVGGASGEINACIWELGDGDKWRLVEKMPGEFERRLFGGKGCWGSTKCVGSDGAIYLYRELGSGMVVWREVVENGVWKWFWVDGCSSIGGKQVQSLPVKGVLLHPNLAPSCIF</sequence>
<dbReference type="InterPro" id="IPR001810">
    <property type="entry name" value="F-box_dom"/>
</dbReference>
<dbReference type="InterPro" id="IPR006652">
    <property type="entry name" value="Kelch_1"/>
</dbReference>
<dbReference type="Proteomes" id="UP000327013">
    <property type="component" value="Chromosome 1"/>
</dbReference>
<evidence type="ECO:0000259" key="1">
    <source>
        <dbReference type="Pfam" id="PF12937"/>
    </source>
</evidence>
<organism evidence="2 3">
    <name type="scientific">Carpinus fangiana</name>
    <dbReference type="NCBI Taxonomy" id="176857"/>
    <lineage>
        <taxon>Eukaryota</taxon>
        <taxon>Viridiplantae</taxon>
        <taxon>Streptophyta</taxon>
        <taxon>Embryophyta</taxon>
        <taxon>Tracheophyta</taxon>
        <taxon>Spermatophyta</taxon>
        <taxon>Magnoliopsida</taxon>
        <taxon>eudicotyledons</taxon>
        <taxon>Gunneridae</taxon>
        <taxon>Pentapetalae</taxon>
        <taxon>rosids</taxon>
        <taxon>fabids</taxon>
        <taxon>Fagales</taxon>
        <taxon>Betulaceae</taxon>
        <taxon>Carpinus</taxon>
    </lineage>
</organism>
<dbReference type="InterPro" id="IPR050796">
    <property type="entry name" value="SCF_F-box_component"/>
</dbReference>
<dbReference type="PANTHER" id="PTHR31672:SF2">
    <property type="entry name" value="F-BOX DOMAIN-CONTAINING PROTEIN"/>
    <property type="match status" value="1"/>
</dbReference>
<dbReference type="PANTHER" id="PTHR31672">
    <property type="entry name" value="BNACNNG10540D PROTEIN"/>
    <property type="match status" value="1"/>
</dbReference>
<dbReference type="SUPFAM" id="SSF81383">
    <property type="entry name" value="F-box domain"/>
    <property type="match status" value="1"/>
</dbReference>
<reference evidence="2 3" key="1">
    <citation type="submission" date="2019-06" db="EMBL/GenBank/DDBJ databases">
        <title>A chromosomal-level reference genome of Carpinus fangiana (Coryloideae, Betulaceae).</title>
        <authorList>
            <person name="Yang X."/>
            <person name="Wang Z."/>
            <person name="Zhang L."/>
            <person name="Hao G."/>
            <person name="Liu J."/>
            <person name="Yang Y."/>
        </authorList>
    </citation>
    <scope>NUCLEOTIDE SEQUENCE [LARGE SCALE GENOMIC DNA]</scope>
    <source>
        <strain evidence="2">Cfa_2016G</strain>
        <tissue evidence="2">Leaf</tissue>
    </source>
</reference>
<dbReference type="InterPro" id="IPR015915">
    <property type="entry name" value="Kelch-typ_b-propeller"/>
</dbReference>
<dbReference type="AlphaFoldDB" id="A0A5N6QG58"/>
<dbReference type="InterPro" id="IPR036047">
    <property type="entry name" value="F-box-like_dom_sf"/>
</dbReference>
<accession>A0A5N6QG58</accession>
<feature type="domain" description="F-box" evidence="1">
    <location>
        <begin position="2"/>
        <end position="36"/>
    </location>
</feature>
<dbReference type="Pfam" id="PF01344">
    <property type="entry name" value="Kelch_1"/>
    <property type="match status" value="1"/>
</dbReference>
<dbReference type="SUPFAM" id="SSF117281">
    <property type="entry name" value="Kelch motif"/>
    <property type="match status" value="1"/>
</dbReference>
<dbReference type="Pfam" id="PF12937">
    <property type="entry name" value="F-box-like"/>
    <property type="match status" value="1"/>
</dbReference>
<name>A0A5N6QG58_9ROSI</name>
<evidence type="ECO:0000313" key="3">
    <source>
        <dbReference type="Proteomes" id="UP000327013"/>
    </source>
</evidence>
<gene>
    <name evidence="2" type="ORF">FH972_002006</name>
</gene>
<protein>
    <recommendedName>
        <fullName evidence="1">F-box domain-containing protein</fullName>
    </recommendedName>
</protein>
<dbReference type="EMBL" id="CM017321">
    <property type="protein sequence ID" value="KAE7997364.1"/>
    <property type="molecule type" value="Genomic_DNA"/>
</dbReference>
<evidence type="ECO:0000313" key="2">
    <source>
        <dbReference type="EMBL" id="KAE7997364.1"/>
    </source>
</evidence>
<dbReference type="CDD" id="cd09917">
    <property type="entry name" value="F-box_SF"/>
    <property type="match status" value="1"/>
</dbReference>
<dbReference type="Gene3D" id="1.20.1280.50">
    <property type="match status" value="1"/>
</dbReference>
<dbReference type="OrthoDB" id="7956040at2759"/>
<proteinExistence type="predicted"/>
<dbReference type="Gene3D" id="2.120.10.80">
    <property type="entry name" value="Kelch-type beta propeller"/>
    <property type="match status" value="1"/>
</dbReference>